<feature type="region of interest" description="Disordered" evidence="1">
    <location>
        <begin position="56"/>
        <end position="93"/>
    </location>
</feature>
<comment type="caution">
    <text evidence="2">The sequence shown here is derived from an EMBL/GenBank/DDBJ whole genome shotgun (WGS) entry which is preliminary data.</text>
</comment>
<organism evidence="2 3">
    <name type="scientific">Fusarium kuroshium</name>
    <dbReference type="NCBI Taxonomy" id="2010991"/>
    <lineage>
        <taxon>Eukaryota</taxon>
        <taxon>Fungi</taxon>
        <taxon>Dikarya</taxon>
        <taxon>Ascomycota</taxon>
        <taxon>Pezizomycotina</taxon>
        <taxon>Sordariomycetes</taxon>
        <taxon>Hypocreomycetidae</taxon>
        <taxon>Hypocreales</taxon>
        <taxon>Nectriaceae</taxon>
        <taxon>Fusarium</taxon>
        <taxon>Fusarium solani species complex</taxon>
    </lineage>
</organism>
<evidence type="ECO:0000313" key="3">
    <source>
        <dbReference type="Proteomes" id="UP000277212"/>
    </source>
</evidence>
<dbReference type="EMBL" id="NKUJ01001128">
    <property type="protein sequence ID" value="RMI93863.1"/>
    <property type="molecule type" value="Genomic_DNA"/>
</dbReference>
<feature type="compositionally biased region" description="Polar residues" evidence="1">
    <location>
        <begin position="58"/>
        <end position="68"/>
    </location>
</feature>
<sequence>MPSISILSFIQVNSMNQHECIGVLGLPIDTVLTAAVAAAPPIRLPAQPVYCPAPYDSSGAQITSPSTNRRTETGDGMKQPTGLADTNPTCISPPIRQEAHLEAGRPRRDFSMSTRDLTRLRVRRYRDRQHRLRIPAMIPINDPSLSVIGNCQWQSILGLSYSDPLGALNSATPSLKG</sequence>
<dbReference type="OrthoDB" id="5077747at2759"/>
<name>A0A3M2QLD6_9HYPO</name>
<reference evidence="2 3" key="1">
    <citation type="submission" date="2017-06" db="EMBL/GenBank/DDBJ databases">
        <title>Comparative genomic analysis of Ambrosia Fusariam Clade fungi.</title>
        <authorList>
            <person name="Stajich J.E."/>
            <person name="Carrillo J."/>
            <person name="Kijimoto T."/>
            <person name="Eskalen A."/>
            <person name="O'Donnell K."/>
            <person name="Kasson M."/>
        </authorList>
    </citation>
    <scope>NUCLEOTIDE SEQUENCE [LARGE SCALE GENOMIC DNA]</scope>
    <source>
        <strain evidence="2">UCR3666</strain>
    </source>
</reference>
<dbReference type="Proteomes" id="UP000277212">
    <property type="component" value="Unassembled WGS sequence"/>
</dbReference>
<accession>A0A3M2QLD6</accession>
<keyword evidence="3" id="KW-1185">Reference proteome</keyword>
<dbReference type="AlphaFoldDB" id="A0A3M2QLD6"/>
<protein>
    <submittedName>
        <fullName evidence="2">Uncharacterized protein</fullName>
    </submittedName>
</protein>
<evidence type="ECO:0000256" key="1">
    <source>
        <dbReference type="SAM" id="MobiDB-lite"/>
    </source>
</evidence>
<proteinExistence type="predicted"/>
<evidence type="ECO:0000313" key="2">
    <source>
        <dbReference type="EMBL" id="RMI93863.1"/>
    </source>
</evidence>
<gene>
    <name evidence="2" type="ORF">CDV36_016533</name>
</gene>